<name>Q11B32_CHESB</name>
<keyword evidence="2" id="KW-0540">Nuclease</keyword>
<keyword evidence="2" id="KW-0255">Endonuclease</keyword>
<protein>
    <submittedName>
        <fullName evidence="2">Endonuclease/exonuclease/phosphatase</fullName>
    </submittedName>
</protein>
<sequence length="265" mass="29582">MRVQDANEKGPRHGLSEHATMRVMTWNIHGGIGPDGRRDLQRVVDLVRKHDPDLVALQEVGSRRKVTDAAEAFTFLLSTLGNHATETRLITAPDGNYGHALICRWPLRSTVCHDISYRKRERRAAIEAVAETPFGPLHVVAAHLGLSFRERRHQAQLLADLVRSGSAPTVLMGDLNDWVWSGSVQTLLNRLFPGHTHFKTFPAFWPVFALDRIYCRPGGMLARQWTDPQARTASDHLPVIAELRMEEGLSSGRTGKTLFEDDSGG</sequence>
<keyword evidence="2" id="KW-0269">Exonuclease</keyword>
<dbReference type="Gene3D" id="3.60.10.10">
    <property type="entry name" value="Endonuclease/exonuclease/phosphatase"/>
    <property type="match status" value="1"/>
</dbReference>
<proteinExistence type="predicted"/>
<dbReference type="AlphaFoldDB" id="Q11B32"/>
<dbReference type="KEGG" id="mes:Meso_4026"/>
<dbReference type="PANTHER" id="PTHR14859:SF15">
    <property type="entry name" value="ENDONUCLEASE_EXONUCLEASE_PHOSPHATASE DOMAIN-CONTAINING PROTEIN"/>
    <property type="match status" value="1"/>
</dbReference>
<dbReference type="HOGENOM" id="CLU_060500_3_0_5"/>
<keyword evidence="2" id="KW-0378">Hydrolase</keyword>
<dbReference type="EMBL" id="CP000390">
    <property type="protein sequence ID" value="ABG65393.1"/>
    <property type="molecule type" value="Genomic_DNA"/>
</dbReference>
<dbReference type="SUPFAM" id="SSF56219">
    <property type="entry name" value="DNase I-like"/>
    <property type="match status" value="1"/>
</dbReference>
<reference evidence="2" key="1">
    <citation type="submission" date="2006-06" db="EMBL/GenBank/DDBJ databases">
        <title>Complete sequence of chromosome of Chelativorans sp. BNC1.</title>
        <authorList>
            <consortium name="US DOE Joint Genome Institute"/>
            <person name="Copeland A."/>
            <person name="Lucas S."/>
            <person name="Lapidus A."/>
            <person name="Barry K."/>
            <person name="Detter J.C."/>
            <person name="Glavina del Rio T."/>
            <person name="Hammon N."/>
            <person name="Israni S."/>
            <person name="Dalin E."/>
            <person name="Tice H."/>
            <person name="Pitluck S."/>
            <person name="Chertkov O."/>
            <person name="Brettin T."/>
            <person name="Bruce D."/>
            <person name="Han C."/>
            <person name="Tapia R."/>
            <person name="Gilna P."/>
            <person name="Schmutz J."/>
            <person name="Larimer F."/>
            <person name="Land M."/>
            <person name="Hauser L."/>
            <person name="Kyrpides N."/>
            <person name="Mikhailova N."/>
            <person name="Richardson P."/>
        </authorList>
    </citation>
    <scope>NUCLEOTIDE SEQUENCE</scope>
    <source>
        <strain evidence="2">BNC1</strain>
    </source>
</reference>
<dbReference type="GO" id="GO:0004527">
    <property type="term" value="F:exonuclease activity"/>
    <property type="evidence" value="ECO:0007669"/>
    <property type="project" value="UniProtKB-KW"/>
</dbReference>
<dbReference type="GO" id="GO:0016020">
    <property type="term" value="C:membrane"/>
    <property type="evidence" value="ECO:0007669"/>
    <property type="project" value="GOC"/>
</dbReference>
<dbReference type="GO" id="GO:0004519">
    <property type="term" value="F:endonuclease activity"/>
    <property type="evidence" value="ECO:0007669"/>
    <property type="project" value="UniProtKB-KW"/>
</dbReference>
<gene>
    <name evidence="2" type="ordered locus">Meso_4026</name>
</gene>
<dbReference type="eggNOG" id="COG3568">
    <property type="taxonomic scope" value="Bacteria"/>
</dbReference>
<dbReference type="InterPro" id="IPR005135">
    <property type="entry name" value="Endo/exonuclease/phosphatase"/>
</dbReference>
<dbReference type="STRING" id="266779.Meso_4026"/>
<dbReference type="InterPro" id="IPR036691">
    <property type="entry name" value="Endo/exonu/phosph_ase_sf"/>
</dbReference>
<organism evidence="2">
    <name type="scientific">Chelativorans sp. (strain BNC1)</name>
    <dbReference type="NCBI Taxonomy" id="266779"/>
    <lineage>
        <taxon>Bacteria</taxon>
        <taxon>Pseudomonadati</taxon>
        <taxon>Pseudomonadota</taxon>
        <taxon>Alphaproteobacteria</taxon>
        <taxon>Hyphomicrobiales</taxon>
        <taxon>Phyllobacteriaceae</taxon>
        <taxon>Chelativorans</taxon>
    </lineage>
</organism>
<evidence type="ECO:0000259" key="1">
    <source>
        <dbReference type="Pfam" id="PF03372"/>
    </source>
</evidence>
<accession>Q11B32</accession>
<dbReference type="PANTHER" id="PTHR14859">
    <property type="entry name" value="CALCOFLUOR WHITE HYPERSENSITIVE PROTEIN PRECURSOR"/>
    <property type="match status" value="1"/>
</dbReference>
<feature type="domain" description="Endonuclease/exonuclease/phosphatase" evidence="1">
    <location>
        <begin position="24"/>
        <end position="236"/>
    </location>
</feature>
<dbReference type="InterPro" id="IPR051916">
    <property type="entry name" value="GPI-anchor_lipid_remodeler"/>
</dbReference>
<dbReference type="Pfam" id="PF03372">
    <property type="entry name" value="Exo_endo_phos"/>
    <property type="match status" value="1"/>
</dbReference>
<evidence type="ECO:0000313" key="2">
    <source>
        <dbReference type="EMBL" id="ABG65393.1"/>
    </source>
</evidence>
<dbReference type="GO" id="GO:0006506">
    <property type="term" value="P:GPI anchor biosynthetic process"/>
    <property type="evidence" value="ECO:0007669"/>
    <property type="project" value="TreeGrafter"/>
</dbReference>